<dbReference type="RefSeq" id="WP_367995301.1">
    <property type="nucleotide sequence ID" value="NZ_JBFPJR010000040.1"/>
</dbReference>
<organism evidence="2 3">
    <name type="scientific">Nocardioides eburneus</name>
    <dbReference type="NCBI Taxonomy" id="3231482"/>
    <lineage>
        <taxon>Bacteria</taxon>
        <taxon>Bacillati</taxon>
        <taxon>Actinomycetota</taxon>
        <taxon>Actinomycetes</taxon>
        <taxon>Propionibacteriales</taxon>
        <taxon>Nocardioidaceae</taxon>
        <taxon>Nocardioides</taxon>
    </lineage>
</organism>
<keyword evidence="3" id="KW-1185">Reference proteome</keyword>
<dbReference type="Proteomes" id="UP001556631">
    <property type="component" value="Unassembled WGS sequence"/>
</dbReference>
<dbReference type="InterPro" id="IPR036388">
    <property type="entry name" value="WH-like_DNA-bd_sf"/>
</dbReference>
<dbReference type="EMBL" id="JBFPJR010000040">
    <property type="protein sequence ID" value="MEX0429335.1"/>
    <property type="molecule type" value="Genomic_DNA"/>
</dbReference>
<feature type="domain" description="HTH iclR-type" evidence="1">
    <location>
        <begin position="28"/>
        <end position="72"/>
    </location>
</feature>
<evidence type="ECO:0000259" key="1">
    <source>
        <dbReference type="Pfam" id="PF09339"/>
    </source>
</evidence>
<name>A0ABV3T2A5_9ACTN</name>
<evidence type="ECO:0000313" key="2">
    <source>
        <dbReference type="EMBL" id="MEX0429335.1"/>
    </source>
</evidence>
<evidence type="ECO:0000313" key="3">
    <source>
        <dbReference type="Proteomes" id="UP001556631"/>
    </source>
</evidence>
<gene>
    <name evidence="2" type="ORF">AB3X52_17075</name>
</gene>
<accession>A0ABV3T2A5</accession>
<comment type="caution">
    <text evidence="2">The sequence shown here is derived from an EMBL/GenBank/DDBJ whole genome shotgun (WGS) entry which is preliminary data.</text>
</comment>
<reference evidence="2 3" key="1">
    <citation type="submission" date="2024-07" db="EMBL/GenBank/DDBJ databases">
        <authorList>
            <person name="Lee S."/>
            <person name="Kang M."/>
        </authorList>
    </citation>
    <scope>NUCLEOTIDE SEQUENCE [LARGE SCALE GENOMIC DNA]</scope>
    <source>
        <strain evidence="2 3">DS6</strain>
    </source>
</reference>
<protein>
    <submittedName>
        <fullName evidence="2">Helix-turn-helix transcriptional regulator</fullName>
    </submittedName>
</protein>
<sequence>MEIQGSSSFGPRSARTPAVATLSRARRALLELLEKQGRPTTLATLVELSGLHENTVRGHLEGLAGEGLVSRERGAPRGRGRPAWLWRPRPSTADEYAGLAAALARTLRRTSEHAEDDAIDAGHDWGHSLAAARAVERGEGVHATERVRDLLESLGFAPEDGSDERNAAADTAELRLTRCPLLEAAQEEPAIVCNVHLGLVVGALEEYGATEPDAQLLPFAEPGACVLRLNGGRR</sequence>
<dbReference type="SUPFAM" id="SSF46785">
    <property type="entry name" value="Winged helix' DNA-binding domain"/>
    <property type="match status" value="1"/>
</dbReference>
<dbReference type="Gene3D" id="1.10.10.10">
    <property type="entry name" value="Winged helix-like DNA-binding domain superfamily/Winged helix DNA-binding domain"/>
    <property type="match status" value="1"/>
</dbReference>
<dbReference type="Pfam" id="PF09339">
    <property type="entry name" value="HTH_IclR"/>
    <property type="match status" value="1"/>
</dbReference>
<dbReference type="InterPro" id="IPR036390">
    <property type="entry name" value="WH_DNA-bd_sf"/>
</dbReference>
<proteinExistence type="predicted"/>
<dbReference type="InterPro" id="IPR005471">
    <property type="entry name" value="Tscrpt_reg_IclR_N"/>
</dbReference>